<proteinExistence type="predicted"/>
<name>A0AAU9W1U2_9CNID</name>
<gene>
    <name evidence="1" type="ORF">PMEA_00028964</name>
</gene>
<keyword evidence="2" id="KW-1185">Reference proteome</keyword>
<comment type="caution">
    <text evidence="1">The sequence shown here is derived from an EMBL/GenBank/DDBJ whole genome shotgun (WGS) entry which is preliminary data.</text>
</comment>
<evidence type="ECO:0000313" key="2">
    <source>
        <dbReference type="Proteomes" id="UP001159428"/>
    </source>
</evidence>
<protein>
    <submittedName>
        <fullName evidence="1">Uncharacterized protein</fullName>
    </submittedName>
</protein>
<evidence type="ECO:0000313" key="1">
    <source>
        <dbReference type="EMBL" id="CAH3042698.1"/>
    </source>
</evidence>
<feature type="non-terminal residue" evidence="1">
    <location>
        <position position="1"/>
    </location>
</feature>
<organism evidence="1 2">
    <name type="scientific">Pocillopora meandrina</name>
    <dbReference type="NCBI Taxonomy" id="46732"/>
    <lineage>
        <taxon>Eukaryota</taxon>
        <taxon>Metazoa</taxon>
        <taxon>Cnidaria</taxon>
        <taxon>Anthozoa</taxon>
        <taxon>Hexacorallia</taxon>
        <taxon>Scleractinia</taxon>
        <taxon>Astrocoeniina</taxon>
        <taxon>Pocilloporidae</taxon>
        <taxon>Pocillopora</taxon>
    </lineage>
</organism>
<sequence length="87" mass="10264">VDFCKNYRTENQELYKKVIMKKYSAIFLLVALVCLVTNIPAAQGFSYSRQAWKRVLEAMHDTRSICQELQKRCYSETIRDQRNQANP</sequence>
<dbReference type="AlphaFoldDB" id="A0AAU9W1U2"/>
<accession>A0AAU9W1U2</accession>
<dbReference type="EMBL" id="CALNXJ010000006">
    <property type="protein sequence ID" value="CAH3042698.1"/>
    <property type="molecule type" value="Genomic_DNA"/>
</dbReference>
<dbReference type="Proteomes" id="UP001159428">
    <property type="component" value="Unassembled WGS sequence"/>
</dbReference>
<reference evidence="1 2" key="1">
    <citation type="submission" date="2022-05" db="EMBL/GenBank/DDBJ databases">
        <authorList>
            <consortium name="Genoscope - CEA"/>
            <person name="William W."/>
        </authorList>
    </citation>
    <scope>NUCLEOTIDE SEQUENCE [LARGE SCALE GENOMIC DNA]</scope>
</reference>